<evidence type="ECO:0000256" key="8">
    <source>
        <dbReference type="ARBA" id="ARBA00048679"/>
    </source>
</evidence>
<proteinExistence type="predicted"/>
<accession>A0AAN7PN03</accession>
<dbReference type="Gene3D" id="1.10.510.10">
    <property type="entry name" value="Transferase(Phosphotransferase) domain 1"/>
    <property type="match status" value="1"/>
</dbReference>
<keyword evidence="5" id="KW-0418">Kinase</keyword>
<evidence type="ECO:0000256" key="6">
    <source>
        <dbReference type="ARBA" id="ARBA00022840"/>
    </source>
</evidence>
<sequence>MSARWEPEVKLIIALAVLVFSLAFAAAAILKTKSFNRKCNRGAWKMTTFQKLDFGVLDVLDCLKDGNGIGRVDAGIGGTQGTRLPWKLPRAFCYLHHDCWPLIVKSNNVLLNSSFEAHVADFGLAKFLTGGGGGSDCLHVGSYRVGLHCSP</sequence>
<dbReference type="Proteomes" id="UP001345219">
    <property type="component" value="Chromosome 16"/>
</dbReference>
<evidence type="ECO:0000256" key="7">
    <source>
        <dbReference type="ARBA" id="ARBA00047899"/>
    </source>
</evidence>
<keyword evidence="2" id="KW-0723">Serine/threonine-protein kinase</keyword>
<evidence type="ECO:0000256" key="3">
    <source>
        <dbReference type="ARBA" id="ARBA00022679"/>
    </source>
</evidence>
<dbReference type="SUPFAM" id="SSF56112">
    <property type="entry name" value="Protein kinase-like (PK-like)"/>
    <property type="match status" value="1"/>
</dbReference>
<evidence type="ECO:0000313" key="10">
    <source>
        <dbReference type="Proteomes" id="UP001345219"/>
    </source>
</evidence>
<keyword evidence="3" id="KW-0808">Transferase</keyword>
<dbReference type="EC" id="2.7.11.1" evidence="1"/>
<evidence type="ECO:0000313" key="9">
    <source>
        <dbReference type="EMBL" id="KAK4751892.1"/>
    </source>
</evidence>
<dbReference type="GO" id="GO:0004674">
    <property type="term" value="F:protein serine/threonine kinase activity"/>
    <property type="evidence" value="ECO:0007669"/>
    <property type="project" value="UniProtKB-KW"/>
</dbReference>
<dbReference type="EMBL" id="JAXIOK010000016">
    <property type="protein sequence ID" value="KAK4751892.1"/>
    <property type="molecule type" value="Genomic_DNA"/>
</dbReference>
<gene>
    <name evidence="9" type="ORF">SAY87_020690</name>
</gene>
<keyword evidence="6" id="KW-0067">ATP-binding</keyword>
<protein>
    <recommendedName>
        <fullName evidence="1">non-specific serine/threonine protein kinase</fullName>
        <ecNumber evidence="1">2.7.11.1</ecNumber>
    </recommendedName>
</protein>
<name>A0AAN7PN03_9MYRT</name>
<dbReference type="PANTHER" id="PTHR48005:SF91">
    <property type="entry name" value="PROTEIN KINASE DOMAIN-CONTAINING PROTEIN"/>
    <property type="match status" value="1"/>
</dbReference>
<evidence type="ECO:0000256" key="1">
    <source>
        <dbReference type="ARBA" id="ARBA00012513"/>
    </source>
</evidence>
<comment type="catalytic activity">
    <reaction evidence="7">
        <text>L-threonyl-[protein] + ATP = O-phospho-L-threonyl-[protein] + ADP + H(+)</text>
        <dbReference type="Rhea" id="RHEA:46608"/>
        <dbReference type="Rhea" id="RHEA-COMP:11060"/>
        <dbReference type="Rhea" id="RHEA-COMP:11605"/>
        <dbReference type="ChEBI" id="CHEBI:15378"/>
        <dbReference type="ChEBI" id="CHEBI:30013"/>
        <dbReference type="ChEBI" id="CHEBI:30616"/>
        <dbReference type="ChEBI" id="CHEBI:61977"/>
        <dbReference type="ChEBI" id="CHEBI:456216"/>
        <dbReference type="EC" id="2.7.11.1"/>
    </reaction>
</comment>
<keyword evidence="4" id="KW-0547">Nucleotide-binding</keyword>
<comment type="catalytic activity">
    <reaction evidence="8">
        <text>L-seryl-[protein] + ATP = O-phospho-L-seryl-[protein] + ADP + H(+)</text>
        <dbReference type="Rhea" id="RHEA:17989"/>
        <dbReference type="Rhea" id="RHEA-COMP:9863"/>
        <dbReference type="Rhea" id="RHEA-COMP:11604"/>
        <dbReference type="ChEBI" id="CHEBI:15378"/>
        <dbReference type="ChEBI" id="CHEBI:29999"/>
        <dbReference type="ChEBI" id="CHEBI:30616"/>
        <dbReference type="ChEBI" id="CHEBI:83421"/>
        <dbReference type="ChEBI" id="CHEBI:456216"/>
        <dbReference type="EC" id="2.7.11.1"/>
    </reaction>
</comment>
<dbReference type="InterPro" id="IPR011009">
    <property type="entry name" value="Kinase-like_dom_sf"/>
</dbReference>
<evidence type="ECO:0000256" key="4">
    <source>
        <dbReference type="ARBA" id="ARBA00022741"/>
    </source>
</evidence>
<dbReference type="AlphaFoldDB" id="A0AAN7PN03"/>
<evidence type="ECO:0000256" key="2">
    <source>
        <dbReference type="ARBA" id="ARBA00022527"/>
    </source>
</evidence>
<dbReference type="GO" id="GO:0005524">
    <property type="term" value="F:ATP binding"/>
    <property type="evidence" value="ECO:0007669"/>
    <property type="project" value="UniProtKB-KW"/>
</dbReference>
<keyword evidence="10" id="KW-1185">Reference proteome</keyword>
<comment type="caution">
    <text evidence="9">The sequence shown here is derived from an EMBL/GenBank/DDBJ whole genome shotgun (WGS) entry which is preliminary data.</text>
</comment>
<evidence type="ECO:0000256" key="5">
    <source>
        <dbReference type="ARBA" id="ARBA00022777"/>
    </source>
</evidence>
<dbReference type="InterPro" id="IPR051420">
    <property type="entry name" value="Ser_Thr_Kinases_DiverseReg"/>
</dbReference>
<reference evidence="9 10" key="1">
    <citation type="journal article" date="2023" name="Hortic Res">
        <title>Pangenome of water caltrop reveals structural variations and asymmetric subgenome divergence after allopolyploidization.</title>
        <authorList>
            <person name="Zhang X."/>
            <person name="Chen Y."/>
            <person name="Wang L."/>
            <person name="Yuan Y."/>
            <person name="Fang M."/>
            <person name="Shi L."/>
            <person name="Lu R."/>
            <person name="Comes H.P."/>
            <person name="Ma Y."/>
            <person name="Chen Y."/>
            <person name="Huang G."/>
            <person name="Zhou Y."/>
            <person name="Zheng Z."/>
            <person name="Qiu Y."/>
        </authorList>
    </citation>
    <scope>NUCLEOTIDE SEQUENCE [LARGE SCALE GENOMIC DNA]</scope>
    <source>
        <tissue evidence="9">Roots</tissue>
    </source>
</reference>
<dbReference type="PANTHER" id="PTHR48005">
    <property type="entry name" value="LEUCINE RICH REPEAT KINASE 2"/>
    <property type="match status" value="1"/>
</dbReference>
<organism evidence="9 10">
    <name type="scientific">Trapa incisa</name>
    <dbReference type="NCBI Taxonomy" id="236973"/>
    <lineage>
        <taxon>Eukaryota</taxon>
        <taxon>Viridiplantae</taxon>
        <taxon>Streptophyta</taxon>
        <taxon>Embryophyta</taxon>
        <taxon>Tracheophyta</taxon>
        <taxon>Spermatophyta</taxon>
        <taxon>Magnoliopsida</taxon>
        <taxon>eudicotyledons</taxon>
        <taxon>Gunneridae</taxon>
        <taxon>Pentapetalae</taxon>
        <taxon>rosids</taxon>
        <taxon>malvids</taxon>
        <taxon>Myrtales</taxon>
        <taxon>Lythraceae</taxon>
        <taxon>Trapa</taxon>
    </lineage>
</organism>